<dbReference type="AlphaFoldDB" id="A0A106BN57"/>
<dbReference type="PANTHER" id="PTHR30163">
    <property type="entry name" value="MEMBRANE-BOUND LYTIC MUREIN TRANSGLYCOSYLASE B"/>
    <property type="match status" value="1"/>
</dbReference>
<feature type="domain" description="Peptidoglycan binding-like" evidence="2">
    <location>
        <begin position="335"/>
        <end position="385"/>
    </location>
</feature>
<dbReference type="SUPFAM" id="SSF53955">
    <property type="entry name" value="Lysozyme-like"/>
    <property type="match status" value="1"/>
</dbReference>
<dbReference type="RefSeq" id="WP_059755982.1">
    <property type="nucleotide sequence ID" value="NZ_LDUG01000025.1"/>
</dbReference>
<protein>
    <submittedName>
        <fullName evidence="4">Lytic murein transglycosylase</fullName>
    </submittedName>
</protein>
<feature type="signal peptide" evidence="1">
    <location>
        <begin position="1"/>
        <end position="18"/>
    </location>
</feature>
<name>A0A106BN57_THIDE</name>
<accession>A0A106BN57</accession>
<dbReference type="InterPro" id="IPR036365">
    <property type="entry name" value="PGBD-like_sf"/>
</dbReference>
<dbReference type="EMBL" id="LDUG01000025">
    <property type="protein sequence ID" value="KVW95573.1"/>
    <property type="molecule type" value="Genomic_DNA"/>
</dbReference>
<dbReference type="GO" id="GO:0009253">
    <property type="term" value="P:peptidoglycan catabolic process"/>
    <property type="evidence" value="ECO:0007669"/>
    <property type="project" value="TreeGrafter"/>
</dbReference>
<dbReference type="InterPro" id="IPR002477">
    <property type="entry name" value="Peptidoglycan-bd-like"/>
</dbReference>
<dbReference type="Gene3D" id="1.10.101.10">
    <property type="entry name" value="PGBD-like superfamily/PGBD"/>
    <property type="match status" value="1"/>
</dbReference>
<keyword evidence="5" id="KW-1185">Reference proteome</keyword>
<evidence type="ECO:0000259" key="3">
    <source>
        <dbReference type="Pfam" id="PF13406"/>
    </source>
</evidence>
<dbReference type="Gene3D" id="1.10.530.10">
    <property type="match status" value="1"/>
</dbReference>
<dbReference type="Pfam" id="PF13406">
    <property type="entry name" value="SLT_2"/>
    <property type="match status" value="1"/>
</dbReference>
<evidence type="ECO:0000259" key="2">
    <source>
        <dbReference type="Pfam" id="PF01471"/>
    </source>
</evidence>
<dbReference type="SUPFAM" id="SSF47090">
    <property type="entry name" value="PGBD-like"/>
    <property type="match status" value="1"/>
</dbReference>
<dbReference type="STRING" id="1123392.GCA_000376425_00527"/>
<sequence length="418" mass="44779">MRKLFFLLSLLVVSPAHAYADFEVWLAGFRQEAEAQGISEATLDAALTGITPVERVVELDRRQPEFLQTFADYLGLRVTASRVARGQTLMAEHAALLDAVEQQYGVPKAVLVSFWGLETNYGSTLGNHNIPASLATLAYDGRRSAFFRGQLLDALRIIDAGHVSAIDMKGSWAGAMGHMQFMPSTFRAYAVDGDGDARIDLWQSIPDALHSGANYLKRAGWRTGEPVTIEVRPPQDFDWRRASIANRLPVAQWAALGVKPVDGSPLPTVAGRSAIVLPQGWQGPAFMVFDNFDVVMRWNRSVNYALAVAQLAQQVAGGDGLAVQAGEAGALGTAQLQALQRALNELGFNAGAADGLLGPRTQTAIRQYQAMHQLPVDGYPAPSVLAHVEQTHAAAAAAGTLILAPEPTFADPAADSGE</sequence>
<dbReference type="Proteomes" id="UP000064243">
    <property type="component" value="Unassembled WGS sequence"/>
</dbReference>
<dbReference type="InterPro" id="IPR023346">
    <property type="entry name" value="Lysozyme-like_dom_sf"/>
</dbReference>
<dbReference type="InterPro" id="IPR036366">
    <property type="entry name" value="PGBDSf"/>
</dbReference>
<comment type="caution">
    <text evidence="4">The sequence shown here is derived from an EMBL/GenBank/DDBJ whole genome shotgun (WGS) entry which is preliminary data.</text>
</comment>
<reference evidence="4 5" key="1">
    <citation type="journal article" date="2015" name="Appl. Environ. Microbiol.">
        <title>Aerobic and Anaerobic Thiosulfate Oxidation by a Cold-Adapted, Subglacial Chemoautotroph.</title>
        <authorList>
            <person name="Harrold Z.R."/>
            <person name="Skidmore M.L."/>
            <person name="Hamilton T.L."/>
            <person name="Desch L."/>
            <person name="Amada K."/>
            <person name="van Gelder W."/>
            <person name="Glover K."/>
            <person name="Roden E.E."/>
            <person name="Boyd E.S."/>
        </authorList>
    </citation>
    <scope>NUCLEOTIDE SEQUENCE [LARGE SCALE GENOMIC DNA]</scope>
    <source>
        <strain evidence="4 5">RG</strain>
    </source>
</reference>
<dbReference type="InterPro" id="IPR031304">
    <property type="entry name" value="SLT_2"/>
</dbReference>
<dbReference type="GO" id="GO:0008933">
    <property type="term" value="F:peptidoglycan lytic transglycosylase activity"/>
    <property type="evidence" value="ECO:0007669"/>
    <property type="project" value="TreeGrafter"/>
</dbReference>
<dbReference type="PATRIC" id="fig|36861.3.peg.1758"/>
<evidence type="ECO:0000313" key="5">
    <source>
        <dbReference type="Proteomes" id="UP000064243"/>
    </source>
</evidence>
<organism evidence="4 5">
    <name type="scientific">Thiobacillus denitrificans</name>
    <dbReference type="NCBI Taxonomy" id="36861"/>
    <lineage>
        <taxon>Bacteria</taxon>
        <taxon>Pseudomonadati</taxon>
        <taxon>Pseudomonadota</taxon>
        <taxon>Betaproteobacteria</taxon>
        <taxon>Nitrosomonadales</taxon>
        <taxon>Thiobacillaceae</taxon>
        <taxon>Thiobacillus</taxon>
    </lineage>
</organism>
<dbReference type="OrthoDB" id="9772911at2"/>
<dbReference type="NCBIfam" id="TIGR02283">
    <property type="entry name" value="MltB_2"/>
    <property type="match status" value="1"/>
</dbReference>
<evidence type="ECO:0000256" key="1">
    <source>
        <dbReference type="SAM" id="SignalP"/>
    </source>
</evidence>
<feature type="domain" description="Transglycosylase SLT" evidence="3">
    <location>
        <begin position="22"/>
        <end position="313"/>
    </location>
</feature>
<dbReference type="FunFam" id="1.10.8.350:FF:000001">
    <property type="entry name" value="Lytic murein transglycosylase B"/>
    <property type="match status" value="1"/>
</dbReference>
<evidence type="ECO:0000313" key="4">
    <source>
        <dbReference type="EMBL" id="KVW95573.1"/>
    </source>
</evidence>
<dbReference type="Pfam" id="PF01471">
    <property type="entry name" value="PG_binding_1"/>
    <property type="match status" value="1"/>
</dbReference>
<dbReference type="InterPro" id="IPR043426">
    <property type="entry name" value="MltB-like"/>
</dbReference>
<dbReference type="Gene3D" id="1.10.8.350">
    <property type="entry name" value="Bacterial muramidase"/>
    <property type="match status" value="1"/>
</dbReference>
<dbReference type="CDD" id="cd13399">
    <property type="entry name" value="Slt35-like"/>
    <property type="match status" value="1"/>
</dbReference>
<feature type="chain" id="PRO_5007125681" evidence="1">
    <location>
        <begin position="19"/>
        <end position="418"/>
    </location>
</feature>
<dbReference type="InterPro" id="IPR011970">
    <property type="entry name" value="MltB_2"/>
</dbReference>
<dbReference type="PANTHER" id="PTHR30163:SF8">
    <property type="entry name" value="LYTIC MUREIN TRANSGLYCOSYLASE"/>
    <property type="match status" value="1"/>
</dbReference>
<proteinExistence type="predicted"/>
<keyword evidence="1" id="KW-0732">Signal</keyword>
<gene>
    <name evidence="4" type="ORF">ABW22_10465</name>
</gene>